<dbReference type="PANTHER" id="PTHR33121:SF79">
    <property type="entry name" value="CYCLIC DI-GMP PHOSPHODIESTERASE PDED-RELATED"/>
    <property type="match status" value="1"/>
</dbReference>
<protein>
    <recommendedName>
        <fullName evidence="1">EAL domain-containing protein</fullName>
    </recommendedName>
</protein>
<sequence length="256" mass="29253">MTLFRRQRAAIWALPEVFMTPHTLASTLNKKFILEPVISPTGGFVGFELLTRYTSVAGKSRNPFMVIENMPFSEKRDLLFEQLNALSPTVALLEQRGLFVSINIDRDMVRMVEEDAQLSWLFSIASVLRLEVSENIDFSHDVEARQALQQLKARGMHFFLDDLGTGFANLDALYTGLFDAVKMDKRFFWEQKEKSIFPVLMANIQRYCPKIIVEGVENKEDLAALEHIPLYGLQGYYFPALEIDELPQHLSQGDAI</sequence>
<dbReference type="Gene3D" id="3.20.20.450">
    <property type="entry name" value="EAL domain"/>
    <property type="match status" value="1"/>
</dbReference>
<evidence type="ECO:0000313" key="2">
    <source>
        <dbReference type="EMBL" id="OQP33632.1"/>
    </source>
</evidence>
<name>A0A1V9DIF1_9GAMM</name>
<keyword evidence="3" id="KW-1185">Reference proteome</keyword>
<dbReference type="InterPro" id="IPR001633">
    <property type="entry name" value="EAL_dom"/>
</dbReference>
<dbReference type="SMART" id="SM00052">
    <property type="entry name" value="EAL"/>
    <property type="match status" value="1"/>
</dbReference>
<dbReference type="AlphaFoldDB" id="A0A1V9DIF1"/>
<evidence type="ECO:0000259" key="1">
    <source>
        <dbReference type="PROSITE" id="PS50883"/>
    </source>
</evidence>
<accession>A0A1V9DIF1</accession>
<dbReference type="CDD" id="cd01948">
    <property type="entry name" value="EAL"/>
    <property type="match status" value="1"/>
</dbReference>
<dbReference type="InterPro" id="IPR035919">
    <property type="entry name" value="EAL_sf"/>
</dbReference>
<dbReference type="Pfam" id="PF00563">
    <property type="entry name" value="EAL"/>
    <property type="match status" value="1"/>
</dbReference>
<dbReference type="EMBL" id="MWUE01000016">
    <property type="protein sequence ID" value="OQP33632.1"/>
    <property type="molecule type" value="Genomic_DNA"/>
</dbReference>
<dbReference type="Proteomes" id="UP000192769">
    <property type="component" value="Unassembled WGS sequence"/>
</dbReference>
<comment type="caution">
    <text evidence="2">The sequence shown here is derived from an EMBL/GenBank/DDBJ whole genome shotgun (WGS) entry which is preliminary data.</text>
</comment>
<proteinExistence type="predicted"/>
<organism evidence="2 3">
    <name type="scientific">Pantoea latae</name>
    <dbReference type="NCBI Taxonomy" id="1964541"/>
    <lineage>
        <taxon>Bacteria</taxon>
        <taxon>Pseudomonadati</taxon>
        <taxon>Pseudomonadota</taxon>
        <taxon>Gammaproteobacteria</taxon>
        <taxon>Enterobacterales</taxon>
        <taxon>Erwiniaceae</taxon>
        <taxon>Pantoea</taxon>
    </lineage>
</organism>
<reference evidence="2 3" key="1">
    <citation type="submission" date="2017-02" db="EMBL/GenBank/DDBJ databases">
        <title>Whole genome shotgun sequence of Pantoea agglomerans strain AS1 isolated from a cycad, Zamia floridana in Central Florida, USA.</title>
        <authorList>
            <person name="Lata P."/>
            <person name="Govindarajan S."/>
            <person name="Qi F."/>
            <person name="Li J.-L."/>
            <person name="Maurya S.K."/>
            <person name="Sahoo M.K."/>
        </authorList>
    </citation>
    <scope>NUCLEOTIDE SEQUENCE [LARGE SCALE GENOMIC DNA]</scope>
    <source>
        <strain evidence="2 3">AS1</strain>
    </source>
</reference>
<evidence type="ECO:0000313" key="3">
    <source>
        <dbReference type="Proteomes" id="UP000192769"/>
    </source>
</evidence>
<dbReference type="PANTHER" id="PTHR33121">
    <property type="entry name" value="CYCLIC DI-GMP PHOSPHODIESTERASE PDEF"/>
    <property type="match status" value="1"/>
</dbReference>
<dbReference type="GO" id="GO:0071111">
    <property type="term" value="F:cyclic-guanylate-specific phosphodiesterase activity"/>
    <property type="evidence" value="ECO:0007669"/>
    <property type="project" value="InterPro"/>
</dbReference>
<gene>
    <name evidence="2" type="ORF">B2J69_11275</name>
</gene>
<dbReference type="PROSITE" id="PS50883">
    <property type="entry name" value="EAL"/>
    <property type="match status" value="1"/>
</dbReference>
<dbReference type="SUPFAM" id="SSF141868">
    <property type="entry name" value="EAL domain-like"/>
    <property type="match status" value="1"/>
</dbReference>
<feature type="domain" description="EAL" evidence="1">
    <location>
        <begin position="13"/>
        <end position="255"/>
    </location>
</feature>
<dbReference type="InterPro" id="IPR050706">
    <property type="entry name" value="Cyclic-di-GMP_PDE-like"/>
</dbReference>